<evidence type="ECO:0000313" key="9">
    <source>
        <dbReference type="EMBL" id="KAG5673832.1"/>
    </source>
</evidence>
<organism evidence="9 10">
    <name type="scientific">Polypedilum vanderplanki</name>
    <name type="common">Sleeping chironomid midge</name>
    <dbReference type="NCBI Taxonomy" id="319348"/>
    <lineage>
        <taxon>Eukaryota</taxon>
        <taxon>Metazoa</taxon>
        <taxon>Ecdysozoa</taxon>
        <taxon>Arthropoda</taxon>
        <taxon>Hexapoda</taxon>
        <taxon>Insecta</taxon>
        <taxon>Pterygota</taxon>
        <taxon>Neoptera</taxon>
        <taxon>Endopterygota</taxon>
        <taxon>Diptera</taxon>
        <taxon>Nematocera</taxon>
        <taxon>Chironomoidea</taxon>
        <taxon>Chironomidae</taxon>
        <taxon>Chironominae</taxon>
        <taxon>Polypedilum</taxon>
        <taxon>Polypedilum</taxon>
    </lineage>
</organism>
<keyword evidence="5 8" id="KW-0472">Membrane</keyword>
<dbReference type="InterPro" id="IPR055299">
    <property type="entry name" value="TIMMDC1"/>
</dbReference>
<gene>
    <name evidence="9" type="ORF">PVAND_003846</name>
</gene>
<evidence type="ECO:0000256" key="4">
    <source>
        <dbReference type="ARBA" id="ARBA00022989"/>
    </source>
</evidence>
<dbReference type="PANTHER" id="PTHR13002:SF1">
    <property type="entry name" value="COMPLEX I ASSEMBLY FACTOR TIMMDC1, MITOCHONDRIAL"/>
    <property type="match status" value="1"/>
</dbReference>
<comment type="caution">
    <text evidence="9">The sequence shown here is derived from an EMBL/GenBank/DDBJ whole genome shotgun (WGS) entry which is preliminary data.</text>
</comment>
<comment type="similarity">
    <text evidence="2">Belongs to the Tim17/Tim22/Tim23 family.</text>
</comment>
<sequence length="216" mass="24584">MFQLDDYDNISPELHSIYNAGFLGLFTGLCYGGFIGSRKSYTDFMDRNQATAFTTHLEAKKKLQDSMLISFAKTGWKFGWRIGLFAMTYVGISTFISVYRNEFTIFEYIIGGATTGALYKWKMGPRGMTAGFLVGGALGIVGGAFSVGIMKLTGTTMKEVRYWQYKWKTDRRMAYKDAWDEQLKETDLSFKNSKLQTYHDEKLGEKAIELNQLPDK</sequence>
<evidence type="ECO:0000256" key="7">
    <source>
        <dbReference type="ARBA" id="ARBA00041344"/>
    </source>
</evidence>
<feature type="transmembrane region" description="Helical" evidence="8">
    <location>
        <begin position="78"/>
        <end position="99"/>
    </location>
</feature>
<dbReference type="AlphaFoldDB" id="A0A9J6BVU4"/>
<dbReference type="OrthoDB" id="5826189at2759"/>
<dbReference type="EMBL" id="JADBJN010000003">
    <property type="protein sequence ID" value="KAG5673832.1"/>
    <property type="molecule type" value="Genomic_DNA"/>
</dbReference>
<evidence type="ECO:0000313" key="10">
    <source>
        <dbReference type="Proteomes" id="UP001107558"/>
    </source>
</evidence>
<name>A0A9J6BVU4_POLVA</name>
<evidence type="ECO:0000256" key="3">
    <source>
        <dbReference type="ARBA" id="ARBA00022692"/>
    </source>
</evidence>
<dbReference type="GO" id="GO:0005739">
    <property type="term" value="C:mitochondrion"/>
    <property type="evidence" value="ECO:0007669"/>
    <property type="project" value="TreeGrafter"/>
</dbReference>
<feature type="transmembrane region" description="Helical" evidence="8">
    <location>
        <begin position="128"/>
        <end position="149"/>
    </location>
</feature>
<dbReference type="PANTHER" id="PTHR13002">
    <property type="entry name" value="C3ORF1 PROTEIN-RELATED"/>
    <property type="match status" value="1"/>
</dbReference>
<accession>A0A9J6BVU4</accession>
<evidence type="ECO:0000256" key="1">
    <source>
        <dbReference type="ARBA" id="ARBA00004141"/>
    </source>
</evidence>
<evidence type="ECO:0000256" key="8">
    <source>
        <dbReference type="SAM" id="Phobius"/>
    </source>
</evidence>
<evidence type="ECO:0000256" key="5">
    <source>
        <dbReference type="ARBA" id="ARBA00023136"/>
    </source>
</evidence>
<keyword evidence="3 8" id="KW-0812">Transmembrane</keyword>
<evidence type="ECO:0000256" key="6">
    <source>
        <dbReference type="ARBA" id="ARBA00040778"/>
    </source>
</evidence>
<feature type="transmembrane region" description="Helical" evidence="8">
    <location>
        <begin position="17"/>
        <end position="37"/>
    </location>
</feature>
<dbReference type="Pfam" id="PF02466">
    <property type="entry name" value="Tim17"/>
    <property type="match status" value="1"/>
</dbReference>
<dbReference type="GO" id="GO:0016020">
    <property type="term" value="C:membrane"/>
    <property type="evidence" value="ECO:0007669"/>
    <property type="project" value="UniProtKB-SubCell"/>
</dbReference>
<reference evidence="9" key="1">
    <citation type="submission" date="2021-03" db="EMBL/GenBank/DDBJ databases">
        <title>Chromosome level genome of the anhydrobiotic midge Polypedilum vanderplanki.</title>
        <authorList>
            <person name="Yoshida Y."/>
            <person name="Kikawada T."/>
            <person name="Gusev O."/>
        </authorList>
    </citation>
    <scope>NUCLEOTIDE SEQUENCE</scope>
    <source>
        <strain evidence="9">NIAS01</strain>
        <tissue evidence="9">Whole body or cell culture</tissue>
    </source>
</reference>
<keyword evidence="4 8" id="KW-1133">Transmembrane helix</keyword>
<dbReference type="GO" id="GO:0032981">
    <property type="term" value="P:mitochondrial respiratory chain complex I assembly"/>
    <property type="evidence" value="ECO:0007669"/>
    <property type="project" value="InterPro"/>
</dbReference>
<proteinExistence type="inferred from homology"/>
<protein>
    <recommendedName>
        <fullName evidence="6">Complex I assembly factor TIMMDC1, mitochondrial</fullName>
    </recommendedName>
    <alternativeName>
        <fullName evidence="7">Translocase of inner mitochondrial membrane domain-containing protein 1</fullName>
    </alternativeName>
</protein>
<evidence type="ECO:0000256" key="2">
    <source>
        <dbReference type="ARBA" id="ARBA00008444"/>
    </source>
</evidence>
<dbReference type="Proteomes" id="UP001107558">
    <property type="component" value="Chromosome 3"/>
</dbReference>
<comment type="subcellular location">
    <subcellularLocation>
        <location evidence="1">Membrane</location>
        <topology evidence="1">Multi-pass membrane protein</topology>
    </subcellularLocation>
</comment>
<keyword evidence="10" id="KW-1185">Reference proteome</keyword>